<feature type="non-terminal residue" evidence="1">
    <location>
        <position position="53"/>
    </location>
</feature>
<evidence type="ECO:0000313" key="2">
    <source>
        <dbReference type="Proteomes" id="UP000789759"/>
    </source>
</evidence>
<dbReference type="EMBL" id="CAJVQA010002220">
    <property type="protein sequence ID" value="CAG8540589.1"/>
    <property type="molecule type" value="Genomic_DNA"/>
</dbReference>
<comment type="caution">
    <text evidence="1">The sequence shown here is derived from an EMBL/GenBank/DDBJ whole genome shotgun (WGS) entry which is preliminary data.</text>
</comment>
<dbReference type="AlphaFoldDB" id="A0A9N9ATS1"/>
<name>A0A9N9ATS1_9GLOM</name>
<keyword evidence="2" id="KW-1185">Reference proteome</keyword>
<protein>
    <submittedName>
        <fullName evidence="1">22868_t:CDS:1</fullName>
    </submittedName>
</protein>
<accession>A0A9N9ATS1</accession>
<gene>
    <name evidence="1" type="ORF">CPELLU_LOCUS4279</name>
</gene>
<dbReference type="Proteomes" id="UP000789759">
    <property type="component" value="Unassembled WGS sequence"/>
</dbReference>
<proteinExistence type="predicted"/>
<reference evidence="1" key="1">
    <citation type="submission" date="2021-06" db="EMBL/GenBank/DDBJ databases">
        <authorList>
            <person name="Kallberg Y."/>
            <person name="Tangrot J."/>
            <person name="Rosling A."/>
        </authorList>
    </citation>
    <scope>NUCLEOTIDE SEQUENCE</scope>
    <source>
        <strain evidence="1">FL966</strain>
    </source>
</reference>
<organism evidence="1 2">
    <name type="scientific">Cetraspora pellucida</name>
    <dbReference type="NCBI Taxonomy" id="1433469"/>
    <lineage>
        <taxon>Eukaryota</taxon>
        <taxon>Fungi</taxon>
        <taxon>Fungi incertae sedis</taxon>
        <taxon>Mucoromycota</taxon>
        <taxon>Glomeromycotina</taxon>
        <taxon>Glomeromycetes</taxon>
        <taxon>Diversisporales</taxon>
        <taxon>Gigasporaceae</taxon>
        <taxon>Cetraspora</taxon>
    </lineage>
</organism>
<evidence type="ECO:0000313" key="1">
    <source>
        <dbReference type="EMBL" id="CAG8540589.1"/>
    </source>
</evidence>
<sequence length="53" mass="6169">ESNLPSPPLVWSNENEISERLGRNSKKYNTQLKIVRKSTLSLMSHLQEHHDII</sequence>